<feature type="domain" description="EamA" evidence="7">
    <location>
        <begin position="190"/>
        <end position="321"/>
    </location>
</feature>
<evidence type="ECO:0000256" key="1">
    <source>
        <dbReference type="ARBA" id="ARBA00004651"/>
    </source>
</evidence>
<dbReference type="PANTHER" id="PTHR42920:SF5">
    <property type="entry name" value="EAMA DOMAIN-CONTAINING PROTEIN"/>
    <property type="match status" value="1"/>
</dbReference>
<feature type="transmembrane region" description="Helical" evidence="6">
    <location>
        <begin position="134"/>
        <end position="156"/>
    </location>
</feature>
<feature type="transmembrane region" description="Helical" evidence="6">
    <location>
        <begin position="223"/>
        <end position="243"/>
    </location>
</feature>
<feature type="transmembrane region" description="Helical" evidence="6">
    <location>
        <begin position="165"/>
        <end position="184"/>
    </location>
</feature>
<evidence type="ECO:0000256" key="2">
    <source>
        <dbReference type="ARBA" id="ARBA00022475"/>
    </source>
</evidence>
<dbReference type="OrthoDB" id="9150437at2"/>
<accession>A0A6L6Q720</accession>
<reference evidence="8 9" key="1">
    <citation type="submission" date="2019-11" db="EMBL/GenBank/DDBJ databases">
        <title>Type strains purchased from KCTC, JCM and DSMZ.</title>
        <authorList>
            <person name="Lu H."/>
        </authorList>
    </citation>
    <scope>NUCLEOTIDE SEQUENCE [LARGE SCALE GENOMIC DNA]</scope>
    <source>
        <strain evidence="8 9">KCTC 42409</strain>
    </source>
</reference>
<evidence type="ECO:0000256" key="4">
    <source>
        <dbReference type="ARBA" id="ARBA00022989"/>
    </source>
</evidence>
<sequence length="329" mass="34670">MPWLDLAQKACFTFLNISWGKFATFVPLHAAPRWFQPGPLMAISRTSALLRLHFSAILFGSTALFGEAVQAGPIAIVFGRTVFAVLALSLVAAWGRNPPWKGLADKGIAALCVLGAMLALHWVTFFMAVQYGGVALATLGFASFPVFVALLEAVILRARPPARDVLVLLLVTAGMALITPRFSLADTGTAGLLWGILSGAIYAGIAVFNRYRAPAATSAQSCWWQCLAACIVIAPFSPAAMAGLDARDWLLLALLGAVCTGLAYTIFLQALDVVKAQTVAVVISMEPVYAIALAWLAFNAVPGPQVVLGGALIIGAVLLASLQPARQHT</sequence>
<keyword evidence="9" id="KW-1185">Reference proteome</keyword>
<dbReference type="GO" id="GO:0005886">
    <property type="term" value="C:plasma membrane"/>
    <property type="evidence" value="ECO:0007669"/>
    <property type="project" value="UniProtKB-SubCell"/>
</dbReference>
<feature type="transmembrane region" description="Helical" evidence="6">
    <location>
        <begin position="48"/>
        <end position="66"/>
    </location>
</feature>
<dbReference type="AlphaFoldDB" id="A0A6L6Q720"/>
<gene>
    <name evidence="8" type="ORF">GM668_24555</name>
</gene>
<proteinExistence type="predicted"/>
<comment type="subcellular location">
    <subcellularLocation>
        <location evidence="1">Cell membrane</location>
        <topology evidence="1">Multi-pass membrane protein</topology>
    </subcellularLocation>
</comment>
<feature type="transmembrane region" description="Helical" evidence="6">
    <location>
        <begin position="72"/>
        <end position="95"/>
    </location>
</feature>
<keyword evidence="3 6" id="KW-0812">Transmembrane</keyword>
<dbReference type="EMBL" id="WNLA01000022">
    <property type="protein sequence ID" value="MTW05254.1"/>
    <property type="molecule type" value="Genomic_DNA"/>
</dbReference>
<dbReference type="Proteomes" id="UP000484015">
    <property type="component" value="Unassembled WGS sequence"/>
</dbReference>
<feature type="transmembrane region" description="Helical" evidence="6">
    <location>
        <begin position="190"/>
        <end position="211"/>
    </location>
</feature>
<comment type="caution">
    <text evidence="8">The sequence shown here is derived from an EMBL/GenBank/DDBJ whole genome shotgun (WGS) entry which is preliminary data.</text>
</comment>
<evidence type="ECO:0000256" key="5">
    <source>
        <dbReference type="ARBA" id="ARBA00023136"/>
    </source>
</evidence>
<feature type="transmembrane region" description="Helical" evidence="6">
    <location>
        <begin position="107"/>
        <end position="128"/>
    </location>
</feature>
<organism evidence="8 9">
    <name type="scientific">Pseudoduganella ginsengisoli</name>
    <dbReference type="NCBI Taxonomy" id="1462440"/>
    <lineage>
        <taxon>Bacteria</taxon>
        <taxon>Pseudomonadati</taxon>
        <taxon>Pseudomonadota</taxon>
        <taxon>Betaproteobacteria</taxon>
        <taxon>Burkholderiales</taxon>
        <taxon>Oxalobacteraceae</taxon>
        <taxon>Telluria group</taxon>
        <taxon>Pseudoduganella</taxon>
    </lineage>
</organism>
<feature type="transmembrane region" description="Helical" evidence="6">
    <location>
        <begin position="304"/>
        <end position="322"/>
    </location>
</feature>
<evidence type="ECO:0000256" key="3">
    <source>
        <dbReference type="ARBA" id="ARBA00022692"/>
    </source>
</evidence>
<dbReference type="Pfam" id="PF00892">
    <property type="entry name" value="EamA"/>
    <property type="match status" value="2"/>
</dbReference>
<evidence type="ECO:0000256" key="6">
    <source>
        <dbReference type="SAM" id="Phobius"/>
    </source>
</evidence>
<keyword evidence="2" id="KW-1003">Cell membrane</keyword>
<evidence type="ECO:0000259" key="7">
    <source>
        <dbReference type="Pfam" id="PF00892"/>
    </source>
</evidence>
<dbReference type="InterPro" id="IPR051258">
    <property type="entry name" value="Diverse_Substrate_Transporter"/>
</dbReference>
<feature type="transmembrane region" description="Helical" evidence="6">
    <location>
        <begin position="279"/>
        <end position="298"/>
    </location>
</feature>
<dbReference type="InterPro" id="IPR037185">
    <property type="entry name" value="EmrE-like"/>
</dbReference>
<evidence type="ECO:0000313" key="8">
    <source>
        <dbReference type="EMBL" id="MTW05254.1"/>
    </source>
</evidence>
<name>A0A6L6Q720_9BURK</name>
<dbReference type="Gene3D" id="1.10.3730.20">
    <property type="match status" value="1"/>
</dbReference>
<keyword evidence="5 6" id="KW-0472">Membrane</keyword>
<dbReference type="SUPFAM" id="SSF103481">
    <property type="entry name" value="Multidrug resistance efflux transporter EmrE"/>
    <property type="match status" value="2"/>
</dbReference>
<feature type="domain" description="EamA" evidence="7">
    <location>
        <begin position="53"/>
        <end position="179"/>
    </location>
</feature>
<feature type="transmembrane region" description="Helical" evidence="6">
    <location>
        <begin position="249"/>
        <end position="267"/>
    </location>
</feature>
<evidence type="ECO:0000313" key="9">
    <source>
        <dbReference type="Proteomes" id="UP000484015"/>
    </source>
</evidence>
<keyword evidence="4 6" id="KW-1133">Transmembrane helix</keyword>
<dbReference type="InterPro" id="IPR000620">
    <property type="entry name" value="EamA_dom"/>
</dbReference>
<protein>
    <submittedName>
        <fullName evidence="8">EamA family transporter</fullName>
    </submittedName>
</protein>
<dbReference type="PANTHER" id="PTHR42920">
    <property type="entry name" value="OS03G0707200 PROTEIN-RELATED"/>
    <property type="match status" value="1"/>
</dbReference>